<name>A0AAV7ATC9_ENGPU</name>
<dbReference type="Proteomes" id="UP000824782">
    <property type="component" value="Unassembled WGS sequence"/>
</dbReference>
<dbReference type="AlphaFoldDB" id="A0AAV7ATC9"/>
<evidence type="ECO:0000313" key="1">
    <source>
        <dbReference type="EMBL" id="KAG8564010.1"/>
    </source>
</evidence>
<dbReference type="EMBL" id="WNYA01000007">
    <property type="protein sequence ID" value="KAG8564010.1"/>
    <property type="molecule type" value="Genomic_DNA"/>
</dbReference>
<proteinExistence type="predicted"/>
<comment type="caution">
    <text evidence="1">The sequence shown here is derived from an EMBL/GenBank/DDBJ whole genome shotgun (WGS) entry which is preliminary data.</text>
</comment>
<keyword evidence="2" id="KW-1185">Reference proteome</keyword>
<evidence type="ECO:0000313" key="2">
    <source>
        <dbReference type="Proteomes" id="UP000824782"/>
    </source>
</evidence>
<gene>
    <name evidence="1" type="ORF">GDO81_016285</name>
</gene>
<reference evidence="1" key="1">
    <citation type="thesis" date="2020" institute="ProQuest LLC" country="789 East Eisenhower Parkway, Ann Arbor, MI, USA">
        <title>Comparative Genomics and Chromosome Evolution.</title>
        <authorList>
            <person name="Mudd A.B."/>
        </authorList>
    </citation>
    <scope>NUCLEOTIDE SEQUENCE</scope>
    <source>
        <strain evidence="1">237g6f4</strain>
        <tissue evidence="1">Blood</tissue>
    </source>
</reference>
<protein>
    <submittedName>
        <fullName evidence="1">Uncharacterized protein</fullName>
    </submittedName>
</protein>
<sequence length="69" mass="7556">MMVTLACDVRQPCVPLGAWVLVSQRCSLHVPVVIYSLKSQSPVSGRIPWFLLILSSHVLAIGPLIKMSI</sequence>
<accession>A0AAV7ATC9</accession>
<organism evidence="1 2">
    <name type="scientific">Engystomops pustulosus</name>
    <name type="common">Tungara frog</name>
    <name type="synonym">Physalaemus pustulosus</name>
    <dbReference type="NCBI Taxonomy" id="76066"/>
    <lineage>
        <taxon>Eukaryota</taxon>
        <taxon>Metazoa</taxon>
        <taxon>Chordata</taxon>
        <taxon>Craniata</taxon>
        <taxon>Vertebrata</taxon>
        <taxon>Euteleostomi</taxon>
        <taxon>Amphibia</taxon>
        <taxon>Batrachia</taxon>
        <taxon>Anura</taxon>
        <taxon>Neobatrachia</taxon>
        <taxon>Hyloidea</taxon>
        <taxon>Leptodactylidae</taxon>
        <taxon>Leiuperinae</taxon>
        <taxon>Engystomops</taxon>
    </lineage>
</organism>